<name>I2GBJ6_9BACT</name>
<sequence>MISEHQIIAVLEQLERKIRLLKGVCDDAKRRVDFLEGENKRLREDLKEQENLVKRLHKNQANSDKPFLKSKEIGKIVSNNLSATDTSTELKQQLDEYIREIERCIAHLSSLS</sequence>
<reference evidence="2 3" key="1">
    <citation type="journal article" date="2012" name="J. Bacteriol.">
        <title>Genome Sequence of the Filamentous Bacterium Fibrisoma limi BUZ 3T.</title>
        <authorList>
            <person name="Filippini M."/>
            <person name="Qi W."/>
            <person name="Jaenicke S."/>
            <person name="Goesmann A."/>
            <person name="Smits T.H."/>
            <person name="Bagheri H.C."/>
        </authorList>
    </citation>
    <scope>NUCLEOTIDE SEQUENCE [LARGE SCALE GENOMIC DNA]</scope>
    <source>
        <strain evidence="3">BUZ 3T</strain>
    </source>
</reference>
<keyword evidence="3" id="KW-1185">Reference proteome</keyword>
<keyword evidence="1" id="KW-0175">Coiled coil</keyword>
<dbReference type="Proteomes" id="UP000009309">
    <property type="component" value="Unassembled WGS sequence"/>
</dbReference>
<evidence type="ECO:0000256" key="1">
    <source>
        <dbReference type="SAM" id="Coils"/>
    </source>
</evidence>
<dbReference type="SUPFAM" id="SSF57997">
    <property type="entry name" value="Tropomyosin"/>
    <property type="match status" value="1"/>
</dbReference>
<organism evidence="2 3">
    <name type="scientific">Fibrisoma limi BUZ 3</name>
    <dbReference type="NCBI Taxonomy" id="1185876"/>
    <lineage>
        <taxon>Bacteria</taxon>
        <taxon>Pseudomonadati</taxon>
        <taxon>Bacteroidota</taxon>
        <taxon>Cytophagia</taxon>
        <taxon>Cytophagales</taxon>
        <taxon>Spirosomataceae</taxon>
        <taxon>Fibrisoma</taxon>
    </lineage>
</organism>
<dbReference type="EMBL" id="CAIT01000004">
    <property type="protein sequence ID" value="CCH51270.1"/>
    <property type="molecule type" value="Genomic_DNA"/>
</dbReference>
<dbReference type="RefSeq" id="WP_009279858.1">
    <property type="nucleotide sequence ID" value="NZ_CAIT01000004.1"/>
</dbReference>
<dbReference type="OrthoDB" id="1467932at2"/>
<gene>
    <name evidence="2" type="ORF">BN8_00187</name>
</gene>
<evidence type="ECO:0000313" key="2">
    <source>
        <dbReference type="EMBL" id="CCH51270.1"/>
    </source>
</evidence>
<comment type="caution">
    <text evidence="2">The sequence shown here is derived from an EMBL/GenBank/DDBJ whole genome shotgun (WGS) entry which is preliminary data.</text>
</comment>
<proteinExistence type="predicted"/>
<protein>
    <submittedName>
        <fullName evidence="2">Uncharacterized protein</fullName>
    </submittedName>
</protein>
<dbReference type="AlphaFoldDB" id="I2GBJ6"/>
<evidence type="ECO:0000313" key="3">
    <source>
        <dbReference type="Proteomes" id="UP000009309"/>
    </source>
</evidence>
<dbReference type="STRING" id="1185876.BN8_00187"/>
<dbReference type="eggNOG" id="ENOG503399J">
    <property type="taxonomic scope" value="Bacteria"/>
</dbReference>
<accession>I2GBJ6</accession>
<feature type="coiled-coil region" evidence="1">
    <location>
        <begin position="11"/>
        <end position="59"/>
    </location>
</feature>